<evidence type="ECO:0000313" key="3">
    <source>
        <dbReference type="Proteomes" id="UP000006591"/>
    </source>
</evidence>
<reference evidence="2" key="1">
    <citation type="submission" date="2015-04" db="UniProtKB">
        <authorList>
            <consortium name="EnsemblPlants"/>
        </authorList>
    </citation>
    <scope>IDENTIFICATION</scope>
    <source>
        <strain evidence="2">SL10</strain>
    </source>
</reference>
<evidence type="ECO:0000313" key="2">
    <source>
        <dbReference type="EnsemblPlants" id="ONIVA06G25540.1"/>
    </source>
</evidence>
<keyword evidence="3" id="KW-1185">Reference proteome</keyword>
<accession>A0A0E0HTS0</accession>
<feature type="compositionally biased region" description="Low complexity" evidence="1">
    <location>
        <begin position="277"/>
        <end position="292"/>
    </location>
</feature>
<dbReference type="AlphaFoldDB" id="A0A0E0HTS0"/>
<proteinExistence type="predicted"/>
<dbReference type="EnsemblPlants" id="ONIVA06G25540.1">
    <property type="protein sequence ID" value="ONIVA06G25540.1"/>
    <property type="gene ID" value="ONIVA06G25540"/>
</dbReference>
<dbReference type="HOGENOM" id="CLU_954355_0_0_1"/>
<sequence length="292" mass="31767">MQHAVKSWSLSRYYSFKQSQSHLAKIDNTVAAWQRVGEHTISFYNPYLTHAIHHISVVGRELAPTSRITHSRCRVATGSLFGTKMVLATSQGVKPSRAQADICMKSQQSKSGMIHTGILSYSLTITIEFCKLCGLELRAGLPLSFLEGLPPSRGRAVTAVTAETQAKFTSKNLNSKIGGFTINSYLLVGIGWSSKASGCYRLKAGRTFTNRRLCRSGAGGDDDSNAAWIGRPRRIRAPTCWSSFGGCGWLEDRPPATRLKQIEGRSSAAWSGAQEWNTSSDNSLTLSSSNAG</sequence>
<feature type="region of interest" description="Disordered" evidence="1">
    <location>
        <begin position="270"/>
        <end position="292"/>
    </location>
</feature>
<name>A0A0E0HTS0_ORYNI</name>
<organism evidence="2">
    <name type="scientific">Oryza nivara</name>
    <name type="common">Indian wild rice</name>
    <name type="synonym">Oryza sativa f. spontanea</name>
    <dbReference type="NCBI Taxonomy" id="4536"/>
    <lineage>
        <taxon>Eukaryota</taxon>
        <taxon>Viridiplantae</taxon>
        <taxon>Streptophyta</taxon>
        <taxon>Embryophyta</taxon>
        <taxon>Tracheophyta</taxon>
        <taxon>Spermatophyta</taxon>
        <taxon>Magnoliopsida</taxon>
        <taxon>Liliopsida</taxon>
        <taxon>Poales</taxon>
        <taxon>Poaceae</taxon>
        <taxon>BOP clade</taxon>
        <taxon>Oryzoideae</taxon>
        <taxon>Oryzeae</taxon>
        <taxon>Oryzinae</taxon>
        <taxon>Oryza</taxon>
    </lineage>
</organism>
<dbReference type="Gramene" id="ONIVA06G25540.1">
    <property type="protein sequence ID" value="ONIVA06G25540.1"/>
    <property type="gene ID" value="ONIVA06G25540"/>
</dbReference>
<dbReference type="Proteomes" id="UP000006591">
    <property type="component" value="Chromosome 6"/>
</dbReference>
<evidence type="ECO:0000256" key="1">
    <source>
        <dbReference type="SAM" id="MobiDB-lite"/>
    </source>
</evidence>
<protein>
    <submittedName>
        <fullName evidence="2">Uncharacterized protein</fullName>
    </submittedName>
</protein>
<reference evidence="2" key="2">
    <citation type="submission" date="2018-04" db="EMBL/GenBank/DDBJ databases">
        <title>OnivRS2 (Oryza nivara Reference Sequence Version 2).</title>
        <authorList>
            <person name="Zhang J."/>
            <person name="Kudrna D."/>
            <person name="Lee S."/>
            <person name="Talag J."/>
            <person name="Rajasekar S."/>
            <person name="Welchert J."/>
            <person name="Hsing Y.-I."/>
            <person name="Wing R.A."/>
        </authorList>
    </citation>
    <scope>NUCLEOTIDE SEQUENCE [LARGE SCALE GENOMIC DNA]</scope>
    <source>
        <strain evidence="2">SL10</strain>
    </source>
</reference>